<name>A0ABZ2LNW3_9BACT</name>
<accession>A0ABZ2LNW3</accession>
<dbReference type="SUPFAM" id="SSF56436">
    <property type="entry name" value="C-type lectin-like"/>
    <property type="match status" value="1"/>
</dbReference>
<organism evidence="3 4">
    <name type="scientific">Pendulispora albinea</name>
    <dbReference type="NCBI Taxonomy" id="2741071"/>
    <lineage>
        <taxon>Bacteria</taxon>
        <taxon>Pseudomonadati</taxon>
        <taxon>Myxococcota</taxon>
        <taxon>Myxococcia</taxon>
        <taxon>Myxococcales</taxon>
        <taxon>Sorangiineae</taxon>
        <taxon>Pendulisporaceae</taxon>
        <taxon>Pendulispora</taxon>
    </lineage>
</organism>
<dbReference type="Proteomes" id="UP001370348">
    <property type="component" value="Chromosome"/>
</dbReference>
<dbReference type="EMBL" id="CP089984">
    <property type="protein sequence ID" value="WXB12467.1"/>
    <property type="molecule type" value="Genomic_DNA"/>
</dbReference>
<dbReference type="InterPro" id="IPR042095">
    <property type="entry name" value="SUMF_sf"/>
</dbReference>
<evidence type="ECO:0000256" key="1">
    <source>
        <dbReference type="SAM" id="MobiDB-lite"/>
    </source>
</evidence>
<dbReference type="Gene3D" id="3.90.1580.10">
    <property type="entry name" value="paralog of FGE (formylglycine-generating enzyme)"/>
    <property type="match status" value="1"/>
</dbReference>
<reference evidence="3 4" key="1">
    <citation type="submission" date="2021-12" db="EMBL/GenBank/DDBJ databases">
        <title>Discovery of the Pendulisporaceae a myxobacterial family with distinct sporulation behavior and unique specialized metabolism.</title>
        <authorList>
            <person name="Garcia R."/>
            <person name="Popoff A."/>
            <person name="Bader C.D."/>
            <person name="Loehr J."/>
            <person name="Walesch S."/>
            <person name="Walt C."/>
            <person name="Boldt J."/>
            <person name="Bunk B."/>
            <person name="Haeckl F.J.F.P.J."/>
            <person name="Gunesch A.P."/>
            <person name="Birkelbach J."/>
            <person name="Nuebel U."/>
            <person name="Pietschmann T."/>
            <person name="Bach T."/>
            <person name="Mueller R."/>
        </authorList>
    </citation>
    <scope>NUCLEOTIDE SEQUENCE [LARGE SCALE GENOMIC DNA]</scope>
    <source>
        <strain evidence="3 4">MSr11954</strain>
    </source>
</reference>
<keyword evidence="4" id="KW-1185">Reference proteome</keyword>
<evidence type="ECO:0000259" key="2">
    <source>
        <dbReference type="Pfam" id="PF03781"/>
    </source>
</evidence>
<dbReference type="InterPro" id="IPR016187">
    <property type="entry name" value="CTDL_fold"/>
</dbReference>
<gene>
    <name evidence="3" type="ORF">LZC94_32040</name>
</gene>
<dbReference type="InterPro" id="IPR005532">
    <property type="entry name" value="SUMF_dom"/>
</dbReference>
<feature type="domain" description="Sulfatase-modifying factor enzyme-like" evidence="2">
    <location>
        <begin position="89"/>
        <end position="297"/>
    </location>
</feature>
<dbReference type="InterPro" id="IPR051043">
    <property type="entry name" value="Sulfatase_Mod_Factor_Kinase"/>
</dbReference>
<sequence>MSHHRRRGWARFGAAAVAGVAGVSLTYVASCYDFTFTPAGPSRDGSIDTSSPAPDADDGREKPLACPTGAGTRGPAMVGVRAPRDAGVFCIDSTEVTRAQYAEFLAAKVDPGKQIGVCEWNTTFEPDSKKVAPQPGNHPVVAVDWCDAYAYCAWAGKTLCGDLDGGPHTAFTEPASVVSDRWRIACTRGEDGFHIYPYGNTYDASVCNAYERKLDATVPVGSDPGCVGGFPGIFDMSANVGEWENTCEISGDGSTPTSDRCALRGGSFHHDEDEVRCNDLLIGSRTLTFPDVGFRCCNK</sequence>
<dbReference type="PANTHER" id="PTHR23150">
    <property type="entry name" value="SULFATASE MODIFYING FACTOR 1, 2"/>
    <property type="match status" value="1"/>
</dbReference>
<evidence type="ECO:0000313" key="4">
    <source>
        <dbReference type="Proteomes" id="UP001370348"/>
    </source>
</evidence>
<feature type="region of interest" description="Disordered" evidence="1">
    <location>
        <begin position="42"/>
        <end position="70"/>
    </location>
</feature>
<dbReference type="Pfam" id="PF03781">
    <property type="entry name" value="FGE-sulfatase"/>
    <property type="match status" value="1"/>
</dbReference>
<proteinExistence type="predicted"/>
<protein>
    <submittedName>
        <fullName evidence="3">Formylglycine-generating enzyme family protein</fullName>
    </submittedName>
</protein>
<dbReference type="PANTHER" id="PTHR23150:SF19">
    <property type="entry name" value="FORMYLGLYCINE-GENERATING ENZYME"/>
    <property type="match status" value="1"/>
</dbReference>
<dbReference type="RefSeq" id="WP_394822089.1">
    <property type="nucleotide sequence ID" value="NZ_CP089984.1"/>
</dbReference>
<evidence type="ECO:0000313" key="3">
    <source>
        <dbReference type="EMBL" id="WXB12467.1"/>
    </source>
</evidence>